<gene>
    <name evidence="1" type="ORF">SLEP1_g26734</name>
</gene>
<dbReference type="Proteomes" id="UP001054252">
    <property type="component" value="Unassembled WGS sequence"/>
</dbReference>
<protein>
    <submittedName>
        <fullName evidence="1">Uncharacterized protein</fullName>
    </submittedName>
</protein>
<comment type="caution">
    <text evidence="1">The sequence shown here is derived from an EMBL/GenBank/DDBJ whole genome shotgun (WGS) entry which is preliminary data.</text>
</comment>
<dbReference type="EMBL" id="BPVZ01000044">
    <property type="protein sequence ID" value="GKV16023.1"/>
    <property type="molecule type" value="Genomic_DNA"/>
</dbReference>
<dbReference type="AlphaFoldDB" id="A0AAV5JXP1"/>
<accession>A0AAV5JXP1</accession>
<keyword evidence="2" id="KW-1185">Reference proteome</keyword>
<proteinExistence type="predicted"/>
<name>A0AAV5JXP1_9ROSI</name>
<reference evidence="1 2" key="1">
    <citation type="journal article" date="2021" name="Commun. Biol.">
        <title>The genome of Shorea leprosula (Dipterocarpaceae) highlights the ecological relevance of drought in aseasonal tropical rainforests.</title>
        <authorList>
            <person name="Ng K.K.S."/>
            <person name="Kobayashi M.J."/>
            <person name="Fawcett J.A."/>
            <person name="Hatakeyama M."/>
            <person name="Paape T."/>
            <person name="Ng C.H."/>
            <person name="Ang C.C."/>
            <person name="Tnah L.H."/>
            <person name="Lee C.T."/>
            <person name="Nishiyama T."/>
            <person name="Sese J."/>
            <person name="O'Brien M.J."/>
            <person name="Copetti D."/>
            <person name="Mohd Noor M.I."/>
            <person name="Ong R.C."/>
            <person name="Putra M."/>
            <person name="Sireger I.Z."/>
            <person name="Indrioko S."/>
            <person name="Kosugi Y."/>
            <person name="Izuno A."/>
            <person name="Isagi Y."/>
            <person name="Lee S.L."/>
            <person name="Shimizu K.K."/>
        </authorList>
    </citation>
    <scope>NUCLEOTIDE SEQUENCE [LARGE SCALE GENOMIC DNA]</scope>
    <source>
        <strain evidence="1">214</strain>
    </source>
</reference>
<organism evidence="1 2">
    <name type="scientific">Rubroshorea leprosula</name>
    <dbReference type="NCBI Taxonomy" id="152421"/>
    <lineage>
        <taxon>Eukaryota</taxon>
        <taxon>Viridiplantae</taxon>
        <taxon>Streptophyta</taxon>
        <taxon>Embryophyta</taxon>
        <taxon>Tracheophyta</taxon>
        <taxon>Spermatophyta</taxon>
        <taxon>Magnoliopsida</taxon>
        <taxon>eudicotyledons</taxon>
        <taxon>Gunneridae</taxon>
        <taxon>Pentapetalae</taxon>
        <taxon>rosids</taxon>
        <taxon>malvids</taxon>
        <taxon>Malvales</taxon>
        <taxon>Dipterocarpaceae</taxon>
        <taxon>Rubroshorea</taxon>
    </lineage>
</organism>
<sequence>MSQLPASSCNRTIRIPALPAATSGQIGVYNEHARLCLYVALAVALMLVL</sequence>
<evidence type="ECO:0000313" key="2">
    <source>
        <dbReference type="Proteomes" id="UP001054252"/>
    </source>
</evidence>
<evidence type="ECO:0000313" key="1">
    <source>
        <dbReference type="EMBL" id="GKV16023.1"/>
    </source>
</evidence>